<dbReference type="GeneID" id="106470819"/>
<keyword evidence="9 10" id="KW-0436">Ligase</keyword>
<evidence type="ECO:0000313" key="13">
    <source>
        <dbReference type="RefSeq" id="XP_022255167.1"/>
    </source>
</evidence>
<evidence type="ECO:0000313" key="11">
    <source>
        <dbReference type="RefSeq" id="XP_022255165.1"/>
    </source>
</evidence>
<dbReference type="InterPro" id="IPR017907">
    <property type="entry name" value="Znf_RING_CS"/>
</dbReference>
<dbReference type="RefSeq" id="XP_022255167.1">
    <property type="nucleotide sequence ID" value="XM_022399459.1"/>
</dbReference>
<evidence type="ECO:0000256" key="6">
    <source>
        <dbReference type="SAM" id="Coils"/>
    </source>
</evidence>
<evidence type="ECO:0000313" key="10">
    <source>
        <dbReference type="RefSeq" id="XP_022255164.1"/>
    </source>
</evidence>
<dbReference type="RefSeq" id="XP_022255168.1">
    <property type="nucleotide sequence ID" value="XM_022399460.1"/>
</dbReference>
<feature type="coiled-coil region" evidence="6">
    <location>
        <begin position="108"/>
        <end position="135"/>
    </location>
</feature>
<reference evidence="9 10" key="1">
    <citation type="submission" date="2025-05" db="UniProtKB">
        <authorList>
            <consortium name="RefSeq"/>
        </authorList>
    </citation>
    <scope>IDENTIFICATION</scope>
    <source>
        <tissue evidence="9 10">Muscle</tissue>
    </source>
</reference>
<evidence type="ECO:0000256" key="5">
    <source>
        <dbReference type="PROSITE-ProRule" id="PRU00175"/>
    </source>
</evidence>
<dbReference type="PANTHER" id="PTHR22663:SF17">
    <property type="entry name" value="RING FINGER PROTEIN NARYA-RELATED"/>
    <property type="match status" value="1"/>
</dbReference>
<dbReference type="Gene3D" id="3.30.40.10">
    <property type="entry name" value="Zinc/RING finger domain, C3HC4 (zinc finger)"/>
    <property type="match status" value="1"/>
</dbReference>
<keyword evidence="2 5" id="KW-0863">Zinc-finger</keyword>
<feature type="domain" description="RING-type" evidence="7">
    <location>
        <begin position="7"/>
        <end position="45"/>
    </location>
</feature>
<dbReference type="Proteomes" id="UP000694941">
    <property type="component" value="Unplaced"/>
</dbReference>
<dbReference type="RefSeq" id="XP_022255169.1">
    <property type="nucleotide sequence ID" value="XM_022399461.1"/>
</dbReference>
<dbReference type="InterPro" id="IPR001841">
    <property type="entry name" value="Znf_RING"/>
</dbReference>
<accession>A0ABM1TH10</accession>
<evidence type="ECO:0000313" key="9">
    <source>
        <dbReference type="RefSeq" id="XP_022255163.1"/>
    </source>
</evidence>
<evidence type="ECO:0000256" key="2">
    <source>
        <dbReference type="ARBA" id="ARBA00022771"/>
    </source>
</evidence>
<evidence type="ECO:0000313" key="15">
    <source>
        <dbReference type="RefSeq" id="XP_022255169.1"/>
    </source>
</evidence>
<dbReference type="RefSeq" id="XP_022255164.1">
    <property type="nucleotide sequence ID" value="XM_022399456.1"/>
</dbReference>
<dbReference type="Pfam" id="PF14634">
    <property type="entry name" value="zf-RING_5"/>
    <property type="match status" value="1"/>
</dbReference>
<keyword evidence="8" id="KW-1185">Reference proteome</keyword>
<evidence type="ECO:0000256" key="1">
    <source>
        <dbReference type="ARBA" id="ARBA00022723"/>
    </source>
</evidence>
<dbReference type="SUPFAM" id="SSF57850">
    <property type="entry name" value="RING/U-box"/>
    <property type="match status" value="1"/>
</dbReference>
<protein>
    <submittedName>
        <fullName evidence="9 10">Probable E3 SUMO-protein ligase RNF212 isoform X1</fullName>
    </submittedName>
</protein>
<keyword evidence="4" id="KW-0469">Meiosis</keyword>
<dbReference type="RefSeq" id="XP_022255165.1">
    <property type="nucleotide sequence ID" value="XM_022399457.1"/>
</dbReference>
<dbReference type="GO" id="GO:0016874">
    <property type="term" value="F:ligase activity"/>
    <property type="evidence" value="ECO:0007669"/>
    <property type="project" value="UniProtKB-KW"/>
</dbReference>
<dbReference type="PANTHER" id="PTHR22663">
    <property type="entry name" value="RING FINGER PROTEIN NARYA-RELATED"/>
    <property type="match status" value="1"/>
</dbReference>
<dbReference type="RefSeq" id="XP_022255166.1">
    <property type="nucleotide sequence ID" value="XM_022399458.1"/>
</dbReference>
<evidence type="ECO:0000313" key="12">
    <source>
        <dbReference type="RefSeq" id="XP_022255166.1"/>
    </source>
</evidence>
<evidence type="ECO:0000256" key="4">
    <source>
        <dbReference type="ARBA" id="ARBA00023254"/>
    </source>
</evidence>
<proteinExistence type="predicted"/>
<keyword evidence="6" id="KW-0175">Coiled coil</keyword>
<evidence type="ECO:0000313" key="8">
    <source>
        <dbReference type="Proteomes" id="UP000694941"/>
    </source>
</evidence>
<dbReference type="RefSeq" id="XP_022255163.1">
    <property type="nucleotide sequence ID" value="XM_022399455.1"/>
</dbReference>
<evidence type="ECO:0000256" key="3">
    <source>
        <dbReference type="ARBA" id="ARBA00022833"/>
    </source>
</evidence>
<keyword evidence="3" id="KW-0862">Zinc</keyword>
<dbReference type="PROSITE" id="PS00518">
    <property type="entry name" value="ZF_RING_1"/>
    <property type="match status" value="1"/>
</dbReference>
<name>A0ABM1TH10_LIMPO</name>
<evidence type="ECO:0000313" key="14">
    <source>
        <dbReference type="RefSeq" id="XP_022255168.1"/>
    </source>
</evidence>
<gene>
    <name evidence="9 10 11 12 13 14 15" type="primary">LOC106470819</name>
</gene>
<keyword evidence="1" id="KW-0479">Metal-binding</keyword>
<organism evidence="8 12">
    <name type="scientific">Limulus polyphemus</name>
    <name type="common">Atlantic horseshoe crab</name>
    <dbReference type="NCBI Taxonomy" id="6850"/>
    <lineage>
        <taxon>Eukaryota</taxon>
        <taxon>Metazoa</taxon>
        <taxon>Ecdysozoa</taxon>
        <taxon>Arthropoda</taxon>
        <taxon>Chelicerata</taxon>
        <taxon>Merostomata</taxon>
        <taxon>Xiphosura</taxon>
        <taxon>Limulidae</taxon>
        <taxon>Limulus</taxon>
    </lineage>
</organism>
<evidence type="ECO:0000259" key="7">
    <source>
        <dbReference type="PROSITE" id="PS50089"/>
    </source>
</evidence>
<dbReference type="InterPro" id="IPR013083">
    <property type="entry name" value="Znf_RING/FYVE/PHD"/>
</dbReference>
<dbReference type="PROSITE" id="PS50089">
    <property type="entry name" value="ZF_RING_2"/>
    <property type="match status" value="1"/>
</dbReference>
<sequence length="142" mass="17070">MTDWIHCNSCYNLPRSGKNFSLTNCGHIYCSDCLSRCVRDRCMICGNSCRSILLSTEMNPSLQMYFLDPLIQLKTIQQIFEFQQNQQMRLMKFWRDQVEKISSFKDCFQKMERRLMNFKCDNATLREENQILRRKLVQNDLR</sequence>
<dbReference type="InterPro" id="IPR042123">
    <property type="entry name" value="Zip3/RNF212-like"/>
</dbReference>